<feature type="domain" description="Calcineurin-like phosphoesterase" evidence="1">
    <location>
        <begin position="134"/>
        <end position="365"/>
    </location>
</feature>
<gene>
    <name evidence="2" type="ORF">A3L01_05715</name>
</gene>
<dbReference type="InterPro" id="IPR027552">
    <property type="entry name" value="CGP_CTERM"/>
</dbReference>
<dbReference type="Gene3D" id="3.60.21.10">
    <property type="match status" value="1"/>
</dbReference>
<dbReference type="RefSeq" id="WP_088864894.1">
    <property type="nucleotide sequence ID" value="NZ_CP015101.1"/>
</dbReference>
<evidence type="ECO:0000259" key="1">
    <source>
        <dbReference type="Pfam" id="PF00149"/>
    </source>
</evidence>
<protein>
    <submittedName>
        <fullName evidence="2">Phosphoesterase</fullName>
    </submittedName>
</protein>
<dbReference type="InterPro" id="IPR004843">
    <property type="entry name" value="Calcineurin-like_PHP"/>
</dbReference>
<keyword evidence="3" id="KW-1185">Reference proteome</keyword>
<dbReference type="InterPro" id="IPR029052">
    <property type="entry name" value="Metallo-depent_PP-like"/>
</dbReference>
<evidence type="ECO:0000313" key="3">
    <source>
        <dbReference type="Proteomes" id="UP000250272"/>
    </source>
</evidence>
<dbReference type="PANTHER" id="PTHR43143">
    <property type="entry name" value="METALLOPHOSPHOESTERASE, CALCINEURIN SUPERFAMILY"/>
    <property type="match status" value="1"/>
</dbReference>
<proteinExistence type="predicted"/>
<dbReference type="GeneID" id="33326249"/>
<dbReference type="SUPFAM" id="SSF56300">
    <property type="entry name" value="Metallo-dependent phosphatases"/>
    <property type="match status" value="1"/>
</dbReference>
<organism evidence="2 3">
    <name type="scientific">Thermococcus barossii</name>
    <dbReference type="NCBI Taxonomy" id="54077"/>
    <lineage>
        <taxon>Archaea</taxon>
        <taxon>Methanobacteriati</taxon>
        <taxon>Methanobacteriota</taxon>
        <taxon>Thermococci</taxon>
        <taxon>Thermococcales</taxon>
        <taxon>Thermococcaceae</taxon>
        <taxon>Thermococcus</taxon>
    </lineage>
</organism>
<dbReference type="Proteomes" id="UP000250272">
    <property type="component" value="Chromosome"/>
</dbReference>
<dbReference type="OrthoDB" id="7513at2157"/>
<dbReference type="Pfam" id="PF00149">
    <property type="entry name" value="Metallophos"/>
    <property type="match status" value="1"/>
</dbReference>
<dbReference type="AlphaFoldDB" id="A0A2Z2MM26"/>
<dbReference type="EMBL" id="CP015101">
    <property type="protein sequence ID" value="ASJ04884.1"/>
    <property type="molecule type" value="Genomic_DNA"/>
</dbReference>
<evidence type="ECO:0000313" key="2">
    <source>
        <dbReference type="EMBL" id="ASJ04884.1"/>
    </source>
</evidence>
<sequence>MAVKRAIAIILALLAVAAVLSAPVKAETAVTPGDIILRPLPGVPAIGLPGDTIEVQPAEGVSIQGLQIVSILHGPYDLQILGTENGIVKAKIPEDIAPDVYFLVVKSDKGEVTIPNGVWVMKEAPEVLKIAQGSDFHVTSGSKMGFVCGEYFQKSIPEILKYCDDPIPMHSYTATDSFMTYYAMVDSGEVNLMISTGDDVDTNGDKKGYQLFDLAILHGTAAGMPFISIKGNHDHPPTYYSKYVGPRYFYEVIGNFLIIGLDSRGEERHPEMEQLQWMEDVLKSHPNKTVIVLVHHPFWYKTDEGKYGTIKGYTAFDDNDWNALLKYVSWDWAGKEGQYQDIARYFLQLVEKYNVRLVLAGHIHHDKPILYIDKDGNEHWFYTLTTTGAPDKTSNPPSKADLSHGYDVPSWYGSQVIYVYSNGTVAFPEVGDVLHPGISSLPVPQEFVVLRQNGEDGSAVHFFNDLGKSVSGPIVVEIPEGAKVDPDATTITYKVIAEREIGGNYYMLLNVTVPEGESQLVVVKEKDTQKPSVEFGYISPRKPKPGTLVKVFFDASDNVGIKSAKVEVIENGKVVATYPAFSTNPWDVKGNYFSQFTINSSEFTLRVVVEDFYGNKGETTYEHTASTTTTTSTPSEGGGICGPAALVAMALLPAFLRRRK</sequence>
<dbReference type="PANTHER" id="PTHR43143:SF1">
    <property type="entry name" value="SERINE_THREONINE-PROTEIN PHOSPHATASE CPPED1"/>
    <property type="match status" value="1"/>
</dbReference>
<dbReference type="InterPro" id="IPR051918">
    <property type="entry name" value="STPP_CPPED1"/>
</dbReference>
<dbReference type="NCBIfam" id="TIGR04288">
    <property type="entry name" value="CGP_CTERM"/>
    <property type="match status" value="1"/>
</dbReference>
<dbReference type="GO" id="GO:0016787">
    <property type="term" value="F:hydrolase activity"/>
    <property type="evidence" value="ECO:0007669"/>
    <property type="project" value="InterPro"/>
</dbReference>
<dbReference type="KEGG" id="tbs:A3L01_05715"/>
<accession>A0A2Z2MM26</accession>
<name>A0A2Z2MM26_9EURY</name>
<reference evidence="2 3" key="1">
    <citation type="submission" date="2016-04" db="EMBL/GenBank/DDBJ databases">
        <title>Complete genome sequence of Thermococcus barossii type strain SHCK-94.</title>
        <authorList>
            <person name="Oger P.M."/>
        </authorList>
    </citation>
    <scope>NUCLEOTIDE SEQUENCE [LARGE SCALE GENOMIC DNA]</scope>
    <source>
        <strain evidence="2 3">SHCK-94</strain>
    </source>
</reference>